<keyword evidence="4" id="KW-1185">Reference proteome</keyword>
<protein>
    <submittedName>
        <fullName evidence="3">Uncharacterized protein</fullName>
    </submittedName>
</protein>
<organism evidence="3 4">
    <name type="scientific">Cuscuta australis</name>
    <dbReference type="NCBI Taxonomy" id="267555"/>
    <lineage>
        <taxon>Eukaryota</taxon>
        <taxon>Viridiplantae</taxon>
        <taxon>Streptophyta</taxon>
        <taxon>Embryophyta</taxon>
        <taxon>Tracheophyta</taxon>
        <taxon>Spermatophyta</taxon>
        <taxon>Magnoliopsida</taxon>
        <taxon>eudicotyledons</taxon>
        <taxon>Gunneridae</taxon>
        <taxon>Pentapetalae</taxon>
        <taxon>asterids</taxon>
        <taxon>lamiids</taxon>
        <taxon>Solanales</taxon>
        <taxon>Convolvulaceae</taxon>
        <taxon>Cuscuteae</taxon>
        <taxon>Cuscuta</taxon>
        <taxon>Cuscuta subgen. Grammica</taxon>
        <taxon>Cuscuta sect. Cleistogrammica</taxon>
    </lineage>
</organism>
<keyword evidence="2" id="KW-0472">Membrane</keyword>
<accession>A0A328E1K5</accession>
<dbReference type="AlphaFoldDB" id="A0A328E1K5"/>
<keyword evidence="2" id="KW-1133">Transmembrane helix</keyword>
<evidence type="ECO:0000313" key="3">
    <source>
        <dbReference type="EMBL" id="RAL51306.1"/>
    </source>
</evidence>
<evidence type="ECO:0000313" key="4">
    <source>
        <dbReference type="Proteomes" id="UP000249390"/>
    </source>
</evidence>
<name>A0A328E1K5_9ASTE</name>
<proteinExistence type="predicted"/>
<comment type="caution">
    <text evidence="3">The sequence shown here is derived from an EMBL/GenBank/DDBJ whole genome shotgun (WGS) entry which is preliminary data.</text>
</comment>
<dbReference type="Proteomes" id="UP000249390">
    <property type="component" value="Unassembled WGS sequence"/>
</dbReference>
<evidence type="ECO:0000256" key="2">
    <source>
        <dbReference type="SAM" id="Phobius"/>
    </source>
</evidence>
<keyword evidence="2" id="KW-0812">Transmembrane</keyword>
<evidence type="ECO:0000256" key="1">
    <source>
        <dbReference type="SAM" id="MobiDB-lite"/>
    </source>
</evidence>
<feature type="region of interest" description="Disordered" evidence="1">
    <location>
        <begin position="1"/>
        <end position="20"/>
    </location>
</feature>
<feature type="transmembrane region" description="Helical" evidence="2">
    <location>
        <begin position="100"/>
        <end position="119"/>
    </location>
</feature>
<reference evidence="3 4" key="1">
    <citation type="submission" date="2018-06" db="EMBL/GenBank/DDBJ databases">
        <title>The Genome of Cuscuta australis (Dodder) Provides Insight into the Evolution of Plant Parasitism.</title>
        <authorList>
            <person name="Liu H."/>
        </authorList>
    </citation>
    <scope>NUCLEOTIDE SEQUENCE [LARGE SCALE GENOMIC DNA]</scope>
    <source>
        <strain evidence="4">cv. Yunnan</strain>
        <tissue evidence="3">Vines</tissue>
    </source>
</reference>
<dbReference type="EMBL" id="NQVE01000050">
    <property type="protein sequence ID" value="RAL51306.1"/>
    <property type="molecule type" value="Genomic_DNA"/>
</dbReference>
<sequence length="148" mass="16434">MRRPWSRSSQKGSVNAASQKPRQNVLQWNCSTFCQVSFVGQSGRATMRKFISSSRKLLGSFNAGTGSVGTRNGLGDVSFEIKLFWIILMGRELGRALQKLMTFVCYSILLFVLVPSFPFHLSGNPPRTLISLFCTHLSSPYFAGNKSC</sequence>
<gene>
    <name evidence="3" type="ORF">DM860_010808</name>
</gene>